<comment type="subcellular location">
    <subcellularLocation>
        <location evidence="1">Membrane</location>
        <topology evidence="1">Single-pass type II membrane protein</topology>
    </subcellularLocation>
</comment>
<dbReference type="PaxDb" id="284590-Q6CQY0"/>
<evidence type="ECO:0000256" key="1">
    <source>
        <dbReference type="ARBA" id="ARBA00004606"/>
    </source>
</evidence>
<feature type="transmembrane region" description="Helical" evidence="10">
    <location>
        <begin position="55"/>
        <end position="73"/>
    </location>
</feature>
<evidence type="ECO:0000256" key="4">
    <source>
        <dbReference type="ARBA" id="ARBA00022679"/>
    </source>
</evidence>
<comment type="similarity">
    <text evidence="2">Belongs to the MNN1/MNT family.</text>
</comment>
<evidence type="ECO:0000313" key="12">
    <source>
        <dbReference type="Proteomes" id="UP000000598"/>
    </source>
</evidence>
<gene>
    <name evidence="11" type="ORF">KLLA0_D13376g</name>
</gene>
<dbReference type="PANTHER" id="PTHR31392">
    <property type="entry name" value="ALPHA-1,3-MANNOSYLTRANSFERASE MNN1-RELATED"/>
    <property type="match status" value="1"/>
</dbReference>
<dbReference type="InterPro" id="IPR029044">
    <property type="entry name" value="Nucleotide-diphossugar_trans"/>
</dbReference>
<evidence type="ECO:0000256" key="7">
    <source>
        <dbReference type="ARBA" id="ARBA00022989"/>
    </source>
</evidence>
<evidence type="ECO:0000256" key="9">
    <source>
        <dbReference type="ARBA" id="ARBA00023180"/>
    </source>
</evidence>
<reference evidence="11 12" key="1">
    <citation type="journal article" date="2004" name="Nature">
        <title>Genome evolution in yeasts.</title>
        <authorList>
            <consortium name="Genolevures"/>
            <person name="Dujon B."/>
            <person name="Sherman D."/>
            <person name="Fischer G."/>
            <person name="Durrens P."/>
            <person name="Casaregola S."/>
            <person name="Lafontaine I."/>
            <person name="de Montigny J."/>
            <person name="Marck C."/>
            <person name="Neuveglise C."/>
            <person name="Talla E."/>
            <person name="Goffard N."/>
            <person name="Frangeul L."/>
            <person name="Aigle M."/>
            <person name="Anthouard V."/>
            <person name="Babour A."/>
            <person name="Barbe V."/>
            <person name="Barnay S."/>
            <person name="Blanchin S."/>
            <person name="Beckerich J.M."/>
            <person name="Beyne E."/>
            <person name="Bleykasten C."/>
            <person name="Boisrame A."/>
            <person name="Boyer J."/>
            <person name="Cattolico L."/>
            <person name="Confanioleri F."/>
            <person name="de Daruvar A."/>
            <person name="Despons L."/>
            <person name="Fabre E."/>
            <person name="Fairhead C."/>
            <person name="Ferry-Dumazet H."/>
            <person name="Groppi A."/>
            <person name="Hantraye F."/>
            <person name="Hennequin C."/>
            <person name="Jauniaux N."/>
            <person name="Joyet P."/>
            <person name="Kachouri R."/>
            <person name="Kerrest A."/>
            <person name="Koszul R."/>
            <person name="Lemaire M."/>
            <person name="Lesur I."/>
            <person name="Ma L."/>
            <person name="Muller H."/>
            <person name="Nicaud J.M."/>
            <person name="Nikolski M."/>
            <person name="Oztas S."/>
            <person name="Ozier-Kalogeropoulos O."/>
            <person name="Pellenz S."/>
            <person name="Potier S."/>
            <person name="Richard G.F."/>
            <person name="Straub M.L."/>
            <person name="Suleau A."/>
            <person name="Swennene D."/>
            <person name="Tekaia F."/>
            <person name="Wesolowski-Louvel M."/>
            <person name="Westhof E."/>
            <person name="Wirth B."/>
            <person name="Zeniou-Meyer M."/>
            <person name="Zivanovic I."/>
            <person name="Bolotin-Fukuhara M."/>
            <person name="Thierry A."/>
            <person name="Bouchier C."/>
            <person name="Caudron B."/>
            <person name="Scarpelli C."/>
            <person name="Gaillardin C."/>
            <person name="Weissenbach J."/>
            <person name="Wincker P."/>
            <person name="Souciet J.L."/>
        </authorList>
    </citation>
    <scope>NUCLEOTIDE SEQUENCE [LARGE SCALE GENOMIC DNA]</scope>
    <source>
        <strain evidence="12">ATCC 8585 / CBS 2359 / DSM 70799 / NBRC 1267 / NRRL Y-1140 / WM37</strain>
    </source>
</reference>
<keyword evidence="7 10" id="KW-1133">Transmembrane helix</keyword>
<dbReference type="PANTHER" id="PTHR31392:SF1">
    <property type="entry name" value="ALPHA-1,3-MANNOSYLTRANSFERASE MNN1-RELATED"/>
    <property type="match status" value="1"/>
</dbReference>
<dbReference type="GO" id="GO:0016020">
    <property type="term" value="C:membrane"/>
    <property type="evidence" value="ECO:0007669"/>
    <property type="project" value="UniProtKB-SubCell"/>
</dbReference>
<dbReference type="eggNOG" id="ENOG502RZ48">
    <property type="taxonomic scope" value="Eukaryota"/>
</dbReference>
<accession>Q6CQY0</accession>
<dbReference type="AlphaFoldDB" id="Q6CQY0"/>
<keyword evidence="9" id="KW-0325">Glycoprotein</keyword>
<dbReference type="GO" id="GO:0005794">
    <property type="term" value="C:Golgi apparatus"/>
    <property type="evidence" value="ECO:0007669"/>
    <property type="project" value="TreeGrafter"/>
</dbReference>
<dbReference type="CAZy" id="GT71">
    <property type="family name" value="Glycosyltransferase Family 71"/>
</dbReference>
<sequence>MSVNKPNNLKYVMNKQSKSNCPMRLRLYLHSKQERNPRDYACGPEAMKFRWRRIFSIKVLGIVTTLLFISFLLPSGAVPNSTVPHFEGKRALIYSPFYRLASSLNLGKWLSLALHATNKYHKIGLDWPTLPLEQKCRFYFESTLEINPTWNNDHIKDFHNDNNLDDPLAELMLERIRMYDSCFISGGLSTSKVFKRSVVKPNDLESRLFPFLSKKTPFRHLWPKMIHVNPWTLIPSFSNPLLEGKDTWKMDDNYSFFYNWNNFAEGKGIVLTLGLRHGDQFKKLLLTLENLNNTLPIQVIHNGSELTEAFIYDIHSFLNAKKLSQQVYFVNIEPLIDASFVGQYVHYFINKWMALLFNTFSECILLDADSVSFASLESYFDFKGYQDTGMLLFRDRNIIGEKTFIYCTDTLKKLFPSVEETHFMSHRSTFPLELVENDNINIDTLSMEEQIYYKFFHNLQLHHIDSGLVVVDRVKKLSSLLISTMMNIDGKLQRCVYGDKEIFWLGQLLAGEKYSIYPTEGSIMGTVKNKPDDTFEICGTQMAHVSTEGTLLWSNGGLKKCKVQDCAVADFDHDPDYFQEKYGNPVALQQMYDSSLSISGYITPNVGQYPWEKIKECHQYTYCATAKENVGTIVKFDTDTISRLQSVSDIWNSNVKLDDNMEI</sequence>
<dbReference type="InterPro" id="IPR022751">
    <property type="entry name" value="Alpha_mannosyltransferase"/>
</dbReference>
<dbReference type="KEGG" id="kla:KLLA0_D13376g"/>
<dbReference type="Pfam" id="PF11051">
    <property type="entry name" value="Mannosyl_trans3"/>
    <property type="match status" value="1"/>
</dbReference>
<dbReference type="EMBL" id="CR382124">
    <property type="protein sequence ID" value="CAH00755.1"/>
    <property type="molecule type" value="Genomic_DNA"/>
</dbReference>
<dbReference type="GO" id="GO:0000033">
    <property type="term" value="F:alpha-1,3-mannosyltransferase activity"/>
    <property type="evidence" value="ECO:0007669"/>
    <property type="project" value="TreeGrafter"/>
</dbReference>
<dbReference type="Proteomes" id="UP000000598">
    <property type="component" value="Chromosome D"/>
</dbReference>
<organism evidence="11 12">
    <name type="scientific">Kluyveromyces lactis (strain ATCC 8585 / CBS 2359 / DSM 70799 / NBRC 1267 / NRRL Y-1140 / WM37)</name>
    <name type="common">Yeast</name>
    <name type="synonym">Candida sphaerica</name>
    <dbReference type="NCBI Taxonomy" id="284590"/>
    <lineage>
        <taxon>Eukaryota</taxon>
        <taxon>Fungi</taxon>
        <taxon>Dikarya</taxon>
        <taxon>Ascomycota</taxon>
        <taxon>Saccharomycotina</taxon>
        <taxon>Saccharomycetes</taxon>
        <taxon>Saccharomycetales</taxon>
        <taxon>Saccharomycetaceae</taxon>
        <taxon>Kluyveromyces</taxon>
    </lineage>
</organism>
<protein>
    <submittedName>
        <fullName evidence="11">KLLA0D13376p</fullName>
    </submittedName>
</protein>
<dbReference type="GeneID" id="2893440"/>
<dbReference type="GO" id="GO:0006493">
    <property type="term" value="P:protein O-linked glycosylation"/>
    <property type="evidence" value="ECO:0007669"/>
    <property type="project" value="TreeGrafter"/>
</dbReference>
<dbReference type="SUPFAM" id="SSF53448">
    <property type="entry name" value="Nucleotide-diphospho-sugar transferases"/>
    <property type="match status" value="1"/>
</dbReference>
<evidence type="ECO:0000256" key="3">
    <source>
        <dbReference type="ARBA" id="ARBA00022676"/>
    </source>
</evidence>
<keyword evidence="4" id="KW-0808">Transferase</keyword>
<dbReference type="InParanoid" id="Q6CQY0"/>
<dbReference type="OMA" id="GDKEWFW"/>
<keyword evidence="3" id="KW-0328">Glycosyltransferase</keyword>
<proteinExistence type="inferred from homology"/>
<dbReference type="STRING" id="284590.Q6CQY0"/>
<keyword evidence="6" id="KW-0735">Signal-anchor</keyword>
<evidence type="ECO:0000256" key="8">
    <source>
        <dbReference type="ARBA" id="ARBA00023136"/>
    </source>
</evidence>
<keyword evidence="12" id="KW-1185">Reference proteome</keyword>
<evidence type="ECO:0000313" key="11">
    <source>
        <dbReference type="EMBL" id="CAH00755.1"/>
    </source>
</evidence>
<keyword evidence="5 10" id="KW-0812">Transmembrane</keyword>
<keyword evidence="8 10" id="KW-0472">Membrane</keyword>
<dbReference type="FunCoup" id="Q6CQY0">
    <property type="interactions" value="29"/>
</dbReference>
<dbReference type="HOGENOM" id="CLU_015387_1_0_1"/>
<dbReference type="RefSeq" id="XP_453659.1">
    <property type="nucleotide sequence ID" value="XM_453659.1"/>
</dbReference>
<evidence type="ECO:0000256" key="5">
    <source>
        <dbReference type="ARBA" id="ARBA00022692"/>
    </source>
</evidence>
<evidence type="ECO:0000256" key="2">
    <source>
        <dbReference type="ARBA" id="ARBA00009105"/>
    </source>
</evidence>
<name>Q6CQY0_KLULA</name>
<evidence type="ECO:0000256" key="6">
    <source>
        <dbReference type="ARBA" id="ARBA00022968"/>
    </source>
</evidence>
<evidence type="ECO:0000256" key="10">
    <source>
        <dbReference type="SAM" id="Phobius"/>
    </source>
</evidence>